<organism evidence="1 2">
    <name type="scientific">Ladona fulva</name>
    <name type="common">Scarce chaser dragonfly</name>
    <name type="synonym">Libellula fulva</name>
    <dbReference type="NCBI Taxonomy" id="123851"/>
    <lineage>
        <taxon>Eukaryota</taxon>
        <taxon>Metazoa</taxon>
        <taxon>Ecdysozoa</taxon>
        <taxon>Arthropoda</taxon>
        <taxon>Hexapoda</taxon>
        <taxon>Insecta</taxon>
        <taxon>Pterygota</taxon>
        <taxon>Palaeoptera</taxon>
        <taxon>Odonata</taxon>
        <taxon>Epiprocta</taxon>
        <taxon>Anisoptera</taxon>
        <taxon>Libelluloidea</taxon>
        <taxon>Libellulidae</taxon>
        <taxon>Ladona</taxon>
    </lineage>
</organism>
<dbReference type="AlphaFoldDB" id="A0A8K0KVP7"/>
<dbReference type="EMBL" id="KZ309486">
    <property type="protein sequence ID" value="KAG8239023.1"/>
    <property type="molecule type" value="Genomic_DNA"/>
</dbReference>
<protein>
    <submittedName>
        <fullName evidence="1">Uncharacterized protein</fullName>
    </submittedName>
</protein>
<accession>A0A8K0KVP7</accession>
<gene>
    <name evidence="1" type="ORF">J437_LFUL017357</name>
</gene>
<evidence type="ECO:0000313" key="1">
    <source>
        <dbReference type="EMBL" id="KAG8239023.1"/>
    </source>
</evidence>
<dbReference type="OrthoDB" id="7555093at2759"/>
<evidence type="ECO:0000313" key="2">
    <source>
        <dbReference type="Proteomes" id="UP000792457"/>
    </source>
</evidence>
<dbReference type="Proteomes" id="UP000792457">
    <property type="component" value="Unassembled WGS sequence"/>
</dbReference>
<name>A0A8K0KVP7_LADFU</name>
<comment type="caution">
    <text evidence="1">The sequence shown here is derived from an EMBL/GenBank/DDBJ whole genome shotgun (WGS) entry which is preliminary data.</text>
</comment>
<sequence>MVIISSCPYVRSTYEVNQTFIFAMHLLGIGLVGKSRFCGIIDLYRPISQTTYDLIVNSLERDRTWRKQGFNSLQGVSIVIGNFSGIIKYWTYRLSAAIVKRANLGQIKDSEE</sequence>
<reference evidence="1" key="1">
    <citation type="submission" date="2013-04" db="EMBL/GenBank/DDBJ databases">
        <authorList>
            <person name="Qu J."/>
            <person name="Murali S.C."/>
            <person name="Bandaranaike D."/>
            <person name="Bellair M."/>
            <person name="Blankenburg K."/>
            <person name="Chao H."/>
            <person name="Dinh H."/>
            <person name="Doddapaneni H."/>
            <person name="Downs B."/>
            <person name="Dugan-Rocha S."/>
            <person name="Elkadiri S."/>
            <person name="Gnanaolivu R.D."/>
            <person name="Hernandez B."/>
            <person name="Javaid M."/>
            <person name="Jayaseelan J.C."/>
            <person name="Lee S."/>
            <person name="Li M."/>
            <person name="Ming W."/>
            <person name="Munidasa M."/>
            <person name="Muniz J."/>
            <person name="Nguyen L."/>
            <person name="Ongeri F."/>
            <person name="Osuji N."/>
            <person name="Pu L.-L."/>
            <person name="Puazo M."/>
            <person name="Qu C."/>
            <person name="Quiroz J."/>
            <person name="Raj R."/>
            <person name="Weissenberger G."/>
            <person name="Xin Y."/>
            <person name="Zou X."/>
            <person name="Han Y."/>
            <person name="Richards S."/>
            <person name="Worley K."/>
            <person name="Muzny D."/>
            <person name="Gibbs R."/>
        </authorList>
    </citation>
    <scope>NUCLEOTIDE SEQUENCE</scope>
    <source>
        <strain evidence="1">Sampled in the wild</strain>
    </source>
</reference>
<keyword evidence="2" id="KW-1185">Reference proteome</keyword>
<reference evidence="1" key="2">
    <citation type="submission" date="2017-10" db="EMBL/GenBank/DDBJ databases">
        <title>Ladona fulva Genome sequencing and assembly.</title>
        <authorList>
            <person name="Murali S."/>
            <person name="Richards S."/>
            <person name="Bandaranaike D."/>
            <person name="Bellair M."/>
            <person name="Blankenburg K."/>
            <person name="Chao H."/>
            <person name="Dinh H."/>
            <person name="Doddapaneni H."/>
            <person name="Dugan-Rocha S."/>
            <person name="Elkadiri S."/>
            <person name="Gnanaolivu R."/>
            <person name="Hernandez B."/>
            <person name="Skinner E."/>
            <person name="Javaid M."/>
            <person name="Lee S."/>
            <person name="Li M."/>
            <person name="Ming W."/>
            <person name="Munidasa M."/>
            <person name="Muniz J."/>
            <person name="Nguyen L."/>
            <person name="Hughes D."/>
            <person name="Osuji N."/>
            <person name="Pu L.-L."/>
            <person name="Puazo M."/>
            <person name="Qu C."/>
            <person name="Quiroz J."/>
            <person name="Raj R."/>
            <person name="Weissenberger G."/>
            <person name="Xin Y."/>
            <person name="Zou X."/>
            <person name="Han Y."/>
            <person name="Worley K."/>
            <person name="Muzny D."/>
            <person name="Gibbs R."/>
        </authorList>
    </citation>
    <scope>NUCLEOTIDE SEQUENCE</scope>
    <source>
        <strain evidence="1">Sampled in the wild</strain>
    </source>
</reference>
<proteinExistence type="predicted"/>